<comment type="similarity">
    <text evidence="4">Belongs to the protein kinase superfamily.</text>
</comment>
<keyword evidence="4" id="KW-0808">Transferase</keyword>
<proteinExistence type="inferred from homology"/>
<name>A0A9W9G6P0_9EURO</name>
<protein>
    <recommendedName>
        <fullName evidence="6">Protein kinase domain-containing protein</fullName>
    </recommendedName>
</protein>
<organism evidence="7 8">
    <name type="scientific">Penicillium angulare</name>
    <dbReference type="NCBI Taxonomy" id="116970"/>
    <lineage>
        <taxon>Eukaryota</taxon>
        <taxon>Fungi</taxon>
        <taxon>Dikarya</taxon>
        <taxon>Ascomycota</taxon>
        <taxon>Pezizomycotina</taxon>
        <taxon>Eurotiomycetes</taxon>
        <taxon>Eurotiomycetidae</taxon>
        <taxon>Eurotiales</taxon>
        <taxon>Aspergillaceae</taxon>
        <taxon>Penicillium</taxon>
    </lineage>
</organism>
<evidence type="ECO:0000256" key="1">
    <source>
        <dbReference type="ARBA" id="ARBA00022741"/>
    </source>
</evidence>
<dbReference type="SUPFAM" id="SSF56112">
    <property type="entry name" value="Protein kinase-like (PK-like)"/>
    <property type="match status" value="1"/>
</dbReference>
<dbReference type="AlphaFoldDB" id="A0A9W9G6P0"/>
<dbReference type="EMBL" id="JAPQKH010000002">
    <property type="protein sequence ID" value="KAJ5113065.1"/>
    <property type="molecule type" value="Genomic_DNA"/>
</dbReference>
<dbReference type="InterPro" id="IPR008271">
    <property type="entry name" value="Ser/Thr_kinase_AS"/>
</dbReference>
<dbReference type="SMART" id="SM00220">
    <property type="entry name" value="S_TKc"/>
    <property type="match status" value="1"/>
</dbReference>
<dbReference type="PROSITE" id="PS00107">
    <property type="entry name" value="PROTEIN_KINASE_ATP"/>
    <property type="match status" value="1"/>
</dbReference>
<dbReference type="GO" id="GO:0004674">
    <property type="term" value="F:protein serine/threonine kinase activity"/>
    <property type="evidence" value="ECO:0007669"/>
    <property type="project" value="UniProtKB-KW"/>
</dbReference>
<evidence type="ECO:0000259" key="6">
    <source>
        <dbReference type="PROSITE" id="PS50011"/>
    </source>
</evidence>
<dbReference type="OrthoDB" id="1738954at2759"/>
<reference evidence="7" key="2">
    <citation type="journal article" date="2023" name="IMA Fungus">
        <title>Comparative genomic study of the Penicillium genus elucidates a diverse pangenome and 15 lateral gene transfer events.</title>
        <authorList>
            <person name="Petersen C."/>
            <person name="Sorensen T."/>
            <person name="Nielsen M.R."/>
            <person name="Sondergaard T.E."/>
            <person name="Sorensen J.L."/>
            <person name="Fitzpatrick D.A."/>
            <person name="Frisvad J.C."/>
            <person name="Nielsen K.L."/>
        </authorList>
    </citation>
    <scope>NUCLEOTIDE SEQUENCE</scope>
    <source>
        <strain evidence="7">IBT 30069</strain>
    </source>
</reference>
<dbReference type="Pfam" id="PF00069">
    <property type="entry name" value="Pkinase"/>
    <property type="match status" value="1"/>
</dbReference>
<dbReference type="InterPro" id="IPR011009">
    <property type="entry name" value="Kinase-like_dom_sf"/>
</dbReference>
<dbReference type="InterPro" id="IPR000719">
    <property type="entry name" value="Prot_kinase_dom"/>
</dbReference>
<feature type="region of interest" description="Disordered" evidence="5">
    <location>
        <begin position="431"/>
        <end position="466"/>
    </location>
</feature>
<evidence type="ECO:0000256" key="2">
    <source>
        <dbReference type="ARBA" id="ARBA00022840"/>
    </source>
</evidence>
<accession>A0A9W9G6P0</accession>
<reference evidence="7" key="1">
    <citation type="submission" date="2022-11" db="EMBL/GenBank/DDBJ databases">
        <authorList>
            <person name="Petersen C."/>
        </authorList>
    </citation>
    <scope>NUCLEOTIDE SEQUENCE</scope>
    <source>
        <strain evidence="7">IBT 30069</strain>
    </source>
</reference>
<feature type="binding site" evidence="3">
    <location>
        <position position="76"/>
    </location>
    <ligand>
        <name>ATP</name>
        <dbReference type="ChEBI" id="CHEBI:30616"/>
    </ligand>
</feature>
<keyword evidence="4" id="KW-0723">Serine/threonine-protein kinase</keyword>
<gene>
    <name evidence="7" type="ORF">N7456_001599</name>
</gene>
<evidence type="ECO:0000313" key="8">
    <source>
        <dbReference type="Proteomes" id="UP001149165"/>
    </source>
</evidence>
<keyword evidence="2 3" id="KW-0067">ATP-binding</keyword>
<dbReference type="FunFam" id="3.30.200.20:FF:000042">
    <property type="entry name" value="Aurora kinase A"/>
    <property type="match status" value="1"/>
</dbReference>
<dbReference type="PROSITE" id="PS00108">
    <property type="entry name" value="PROTEIN_KINASE_ST"/>
    <property type="match status" value="1"/>
</dbReference>
<evidence type="ECO:0000256" key="3">
    <source>
        <dbReference type="PROSITE-ProRule" id="PRU10141"/>
    </source>
</evidence>
<sequence length="466" mass="50832">MKSNTTSKPKPIPAKNQGNKTVSLEGASTRKKSEHALPSYPGLERWLLLERIGQGAFSTVYRAKDGEKKHGEVAVKVLRKFEMDKQQLSNLQKEVHIMRSLNHPNTTSLIDAFETKQYCYIIMDLCPGGELFNQIVKLTYLSEDLSRHVIIQVAEAVKYLHLTLGVVHRDIKPENILFYPIPLKKSKTPKPTFPGEETKLDEGDFIPGKGGGGIGTVKLADYGLSKIVLGDSAVTPCGTVGYAAPETMGDQRYTAGVDMWALGCTLYTLLVGYPPFYDPDLRTLVKNVSRGKFEFASPWWDTVSSEAMDLIRGLLAVEPKGRLTIEQFFAHPWITKGSGGGDAAVHVDSTQTQTQSGSGSGSGSESQLKPTLATEARVEARTPDAMNVREIFDVAFAVHQGQGQSGPAPGLRPTSVKGASDMMFQMECTPEEDKKGSFLGGCGDSLKQSGLDMSKSTLLEKRRGQK</sequence>
<comment type="caution">
    <text evidence="7">The sequence shown here is derived from an EMBL/GenBank/DDBJ whole genome shotgun (WGS) entry which is preliminary data.</text>
</comment>
<dbReference type="Proteomes" id="UP001149165">
    <property type="component" value="Unassembled WGS sequence"/>
</dbReference>
<evidence type="ECO:0000256" key="5">
    <source>
        <dbReference type="SAM" id="MobiDB-lite"/>
    </source>
</evidence>
<feature type="region of interest" description="Disordered" evidence="5">
    <location>
        <begin position="1"/>
        <end position="35"/>
    </location>
</feature>
<dbReference type="InterPro" id="IPR017441">
    <property type="entry name" value="Protein_kinase_ATP_BS"/>
</dbReference>
<dbReference type="Gene3D" id="1.10.510.10">
    <property type="entry name" value="Transferase(Phosphotransferase) domain 1"/>
    <property type="match status" value="1"/>
</dbReference>
<dbReference type="PROSITE" id="PS50011">
    <property type="entry name" value="PROTEIN_KINASE_DOM"/>
    <property type="match status" value="1"/>
</dbReference>
<keyword evidence="4" id="KW-0418">Kinase</keyword>
<evidence type="ECO:0000256" key="4">
    <source>
        <dbReference type="RuleBase" id="RU000304"/>
    </source>
</evidence>
<feature type="domain" description="Protein kinase" evidence="6">
    <location>
        <begin position="46"/>
        <end position="334"/>
    </location>
</feature>
<keyword evidence="8" id="KW-1185">Reference proteome</keyword>
<feature type="region of interest" description="Disordered" evidence="5">
    <location>
        <begin position="340"/>
        <end position="375"/>
    </location>
</feature>
<keyword evidence="1 3" id="KW-0547">Nucleotide-binding</keyword>
<evidence type="ECO:0000313" key="7">
    <source>
        <dbReference type="EMBL" id="KAJ5113065.1"/>
    </source>
</evidence>
<dbReference type="PANTHER" id="PTHR24347">
    <property type="entry name" value="SERINE/THREONINE-PROTEIN KINASE"/>
    <property type="match status" value="1"/>
</dbReference>
<dbReference type="GO" id="GO:0005524">
    <property type="term" value="F:ATP binding"/>
    <property type="evidence" value="ECO:0007669"/>
    <property type="project" value="UniProtKB-UniRule"/>
</dbReference>
<feature type="compositionally biased region" description="Low complexity" evidence="5">
    <location>
        <begin position="349"/>
        <end position="367"/>
    </location>
</feature>